<dbReference type="Gene3D" id="3.30.565.10">
    <property type="entry name" value="Histidine kinase-like ATPase, C-terminal domain"/>
    <property type="match status" value="1"/>
</dbReference>
<dbReference type="PANTHER" id="PTHR24421:SF58">
    <property type="entry name" value="SIGNAL TRANSDUCTION HISTIDINE-PROTEIN KINASE_PHOSPHATASE UHPB"/>
    <property type="match status" value="1"/>
</dbReference>
<dbReference type="SUPFAM" id="SSF55874">
    <property type="entry name" value="ATPase domain of HSP90 chaperone/DNA topoisomerase II/histidine kinase"/>
    <property type="match status" value="1"/>
</dbReference>
<proteinExistence type="predicted"/>
<dbReference type="RefSeq" id="WP_184676612.1">
    <property type="nucleotide sequence ID" value="NZ_JACHGY010000001.1"/>
</dbReference>
<dbReference type="EMBL" id="JACHGY010000001">
    <property type="protein sequence ID" value="MBB6429011.1"/>
    <property type="molecule type" value="Genomic_DNA"/>
</dbReference>
<feature type="region of interest" description="Disordered" evidence="5">
    <location>
        <begin position="368"/>
        <end position="398"/>
    </location>
</feature>
<evidence type="ECO:0000313" key="7">
    <source>
        <dbReference type="EMBL" id="MBB6429011.1"/>
    </source>
</evidence>
<evidence type="ECO:0000256" key="1">
    <source>
        <dbReference type="ARBA" id="ARBA00022679"/>
    </source>
</evidence>
<dbReference type="Proteomes" id="UP000541810">
    <property type="component" value="Unassembled WGS sequence"/>
</dbReference>
<dbReference type="Gene3D" id="1.20.5.1930">
    <property type="match status" value="1"/>
</dbReference>
<dbReference type="InterPro" id="IPR005467">
    <property type="entry name" value="His_kinase_dom"/>
</dbReference>
<organism evidence="7 8">
    <name type="scientific">Algisphaera agarilytica</name>
    <dbReference type="NCBI Taxonomy" id="1385975"/>
    <lineage>
        <taxon>Bacteria</taxon>
        <taxon>Pseudomonadati</taxon>
        <taxon>Planctomycetota</taxon>
        <taxon>Phycisphaerae</taxon>
        <taxon>Phycisphaerales</taxon>
        <taxon>Phycisphaeraceae</taxon>
        <taxon>Algisphaera</taxon>
    </lineage>
</organism>
<keyword evidence="2 7" id="KW-0418">Kinase</keyword>
<dbReference type="InterPro" id="IPR003594">
    <property type="entry name" value="HATPase_dom"/>
</dbReference>
<evidence type="ECO:0000256" key="2">
    <source>
        <dbReference type="ARBA" id="ARBA00022777"/>
    </source>
</evidence>
<keyword evidence="8" id="KW-1185">Reference proteome</keyword>
<evidence type="ECO:0000256" key="5">
    <source>
        <dbReference type="SAM" id="MobiDB-lite"/>
    </source>
</evidence>
<dbReference type="Pfam" id="PF07730">
    <property type="entry name" value="HisKA_3"/>
    <property type="match status" value="1"/>
</dbReference>
<dbReference type="AlphaFoldDB" id="A0A7X0H4A3"/>
<evidence type="ECO:0000259" key="6">
    <source>
        <dbReference type="PROSITE" id="PS50109"/>
    </source>
</evidence>
<dbReference type="PANTHER" id="PTHR24421">
    <property type="entry name" value="NITRATE/NITRITE SENSOR PROTEIN NARX-RELATED"/>
    <property type="match status" value="1"/>
</dbReference>
<keyword evidence="1" id="KW-0808">Transferase</keyword>
<reference evidence="7 8" key="1">
    <citation type="submission" date="2020-08" db="EMBL/GenBank/DDBJ databases">
        <title>Genomic Encyclopedia of Type Strains, Phase IV (KMG-IV): sequencing the most valuable type-strain genomes for metagenomic binning, comparative biology and taxonomic classification.</title>
        <authorList>
            <person name="Goeker M."/>
        </authorList>
    </citation>
    <scope>NUCLEOTIDE SEQUENCE [LARGE SCALE GENOMIC DNA]</scope>
    <source>
        <strain evidence="7 8">DSM 103725</strain>
    </source>
</reference>
<protein>
    <submittedName>
        <fullName evidence="7">Signal transduction histidine kinase</fullName>
    </submittedName>
</protein>
<feature type="domain" description="Histidine kinase" evidence="6">
    <location>
        <begin position="296"/>
        <end position="397"/>
    </location>
</feature>
<dbReference type="InterPro" id="IPR036890">
    <property type="entry name" value="HATPase_C_sf"/>
</dbReference>
<feature type="coiled-coil region" evidence="4">
    <location>
        <begin position="152"/>
        <end position="186"/>
    </location>
</feature>
<dbReference type="GO" id="GO:0016020">
    <property type="term" value="C:membrane"/>
    <property type="evidence" value="ECO:0007669"/>
    <property type="project" value="InterPro"/>
</dbReference>
<evidence type="ECO:0000256" key="4">
    <source>
        <dbReference type="SAM" id="Coils"/>
    </source>
</evidence>
<dbReference type="GO" id="GO:0046983">
    <property type="term" value="F:protein dimerization activity"/>
    <property type="evidence" value="ECO:0007669"/>
    <property type="project" value="InterPro"/>
</dbReference>
<dbReference type="SMART" id="SM00387">
    <property type="entry name" value="HATPase_c"/>
    <property type="match status" value="1"/>
</dbReference>
<comment type="caution">
    <text evidence="7">The sequence shown here is derived from an EMBL/GenBank/DDBJ whole genome shotgun (WGS) entry which is preliminary data.</text>
</comment>
<keyword evidence="3" id="KW-0902">Two-component regulatory system</keyword>
<dbReference type="GO" id="GO:0000155">
    <property type="term" value="F:phosphorelay sensor kinase activity"/>
    <property type="evidence" value="ECO:0007669"/>
    <property type="project" value="InterPro"/>
</dbReference>
<gene>
    <name evidence="7" type="ORF">HNQ40_000817</name>
</gene>
<dbReference type="InterPro" id="IPR011712">
    <property type="entry name" value="Sig_transdc_His_kin_sub3_dim/P"/>
</dbReference>
<dbReference type="CDD" id="cd16917">
    <property type="entry name" value="HATPase_UhpB-NarQ-NarX-like"/>
    <property type="match status" value="1"/>
</dbReference>
<name>A0A7X0H4A3_9BACT</name>
<sequence length="398" mass="43882">MNDASLLSGVVHTMGLLVIAQAPDAPVGDERFVWVGRLPDWAERFGCAIEEPCEPTQHFTFLDFFLDEARDWWASQPEDSADATLRSEVWAEPDRDGTDRQLEAVALRVAGQGVLVIAGVGLEFSPAQSILQTARERRLATDRELAVRQLVEEQLRQRVAERTAELDASNQQLRALASEVALAEQRERHRLAIGLHDHVGQLLAVAKMRVSSETARCSDPESKNRLEDTIGLLADAIDATRSLTFELSPPMLYELGLIPTLSTLVEQTGERHAPLVCTFEDDGQPKPLETDLAVLLFQVVRELITNTLKHAQATRLKVSSRRLEQQMELVVEDDGRGFDVEQLGRPRVGKGGFGLLSVRERLSPFGASLRVTSTPGTEDDAGRGQGTRSIISVPLKSD</sequence>
<accession>A0A7X0H4A3</accession>
<keyword evidence="4" id="KW-0175">Coiled coil</keyword>
<evidence type="ECO:0000256" key="3">
    <source>
        <dbReference type="ARBA" id="ARBA00023012"/>
    </source>
</evidence>
<dbReference type="InterPro" id="IPR050482">
    <property type="entry name" value="Sensor_HK_TwoCompSys"/>
</dbReference>
<dbReference type="PROSITE" id="PS50109">
    <property type="entry name" value="HIS_KIN"/>
    <property type="match status" value="1"/>
</dbReference>
<dbReference type="Pfam" id="PF02518">
    <property type="entry name" value="HATPase_c"/>
    <property type="match status" value="1"/>
</dbReference>
<evidence type="ECO:0000313" key="8">
    <source>
        <dbReference type="Proteomes" id="UP000541810"/>
    </source>
</evidence>